<comment type="caution">
    <text evidence="15">The sequence shown here is derived from an EMBL/GenBank/DDBJ whole genome shotgun (WGS) entry which is preliminary data.</text>
</comment>
<dbReference type="GO" id="GO:0004385">
    <property type="term" value="F:GMP kinase activity"/>
    <property type="evidence" value="ECO:0007669"/>
    <property type="project" value="UniProtKB-UniRule"/>
</dbReference>
<protein>
    <recommendedName>
        <fullName evidence="5 13">Guanylate kinase</fullName>
        <ecNumber evidence="4 13">2.7.4.8</ecNumber>
    </recommendedName>
    <alternativeName>
        <fullName evidence="11 13">GMP kinase</fullName>
    </alternativeName>
</protein>
<evidence type="ECO:0000256" key="8">
    <source>
        <dbReference type="ARBA" id="ARBA00022741"/>
    </source>
</evidence>
<evidence type="ECO:0000256" key="1">
    <source>
        <dbReference type="ARBA" id="ARBA00003531"/>
    </source>
</evidence>
<dbReference type="EC" id="2.7.4.8" evidence="4 13"/>
<dbReference type="Pfam" id="PF00625">
    <property type="entry name" value="Guanylate_kin"/>
    <property type="match status" value="1"/>
</dbReference>
<comment type="function">
    <text evidence="1 13">Essential for recycling GMP and indirectly, cGMP.</text>
</comment>
<evidence type="ECO:0000313" key="15">
    <source>
        <dbReference type="EMBL" id="MBR0575427.1"/>
    </source>
</evidence>
<comment type="subcellular location">
    <subcellularLocation>
        <location evidence="2 13">Cytoplasm</location>
    </subcellularLocation>
</comment>
<dbReference type="InterPro" id="IPR008144">
    <property type="entry name" value="Guanylate_kin-like_dom"/>
</dbReference>
<keyword evidence="10 13" id="KW-0067">ATP-binding</keyword>
<dbReference type="SUPFAM" id="SSF52540">
    <property type="entry name" value="P-loop containing nucleoside triphosphate hydrolases"/>
    <property type="match status" value="1"/>
</dbReference>
<dbReference type="GO" id="GO:0005524">
    <property type="term" value="F:ATP binding"/>
    <property type="evidence" value="ECO:0007669"/>
    <property type="project" value="UniProtKB-UniRule"/>
</dbReference>
<feature type="binding site" evidence="13">
    <location>
        <begin position="12"/>
        <end position="19"/>
    </location>
    <ligand>
        <name>ATP</name>
        <dbReference type="ChEBI" id="CHEBI:30616"/>
    </ligand>
</feature>
<dbReference type="PROSITE" id="PS50052">
    <property type="entry name" value="GUANYLATE_KINASE_2"/>
    <property type="match status" value="1"/>
</dbReference>
<evidence type="ECO:0000313" key="16">
    <source>
        <dbReference type="Proteomes" id="UP000675379"/>
    </source>
</evidence>
<dbReference type="Gene3D" id="3.30.63.10">
    <property type="entry name" value="Guanylate Kinase phosphate binding domain"/>
    <property type="match status" value="1"/>
</dbReference>
<dbReference type="Gene3D" id="3.40.50.300">
    <property type="entry name" value="P-loop containing nucleotide triphosphate hydrolases"/>
    <property type="match status" value="1"/>
</dbReference>
<dbReference type="PANTHER" id="PTHR23117:SF13">
    <property type="entry name" value="GUANYLATE KINASE"/>
    <property type="match status" value="1"/>
</dbReference>
<dbReference type="AlphaFoldDB" id="A0A941HQR5"/>
<dbReference type="PROSITE" id="PS00856">
    <property type="entry name" value="GUANYLATE_KINASE_1"/>
    <property type="match status" value="1"/>
</dbReference>
<dbReference type="InterPro" id="IPR017665">
    <property type="entry name" value="Guanylate_kinase"/>
</dbReference>
<evidence type="ECO:0000256" key="9">
    <source>
        <dbReference type="ARBA" id="ARBA00022777"/>
    </source>
</evidence>
<keyword evidence="7 13" id="KW-0808">Transferase</keyword>
<dbReference type="EMBL" id="JAGSCS010000003">
    <property type="protein sequence ID" value="MBR0575427.1"/>
    <property type="molecule type" value="Genomic_DNA"/>
</dbReference>
<evidence type="ECO:0000256" key="5">
    <source>
        <dbReference type="ARBA" id="ARBA00016296"/>
    </source>
</evidence>
<dbReference type="RefSeq" id="WP_211799950.1">
    <property type="nucleotide sequence ID" value="NZ_JAGSCS010000003.1"/>
</dbReference>
<dbReference type="InterPro" id="IPR008145">
    <property type="entry name" value="GK/Ca_channel_bsu"/>
</dbReference>
<evidence type="ECO:0000256" key="13">
    <source>
        <dbReference type="HAMAP-Rule" id="MF_00328"/>
    </source>
</evidence>
<evidence type="ECO:0000256" key="11">
    <source>
        <dbReference type="ARBA" id="ARBA00030128"/>
    </source>
</evidence>
<gene>
    <name evidence="13 15" type="primary">gmk</name>
    <name evidence="15" type="ORF">KCG48_03635</name>
</gene>
<keyword evidence="6 13" id="KW-0963">Cytoplasm</keyword>
<feature type="domain" description="Guanylate kinase-like" evidence="14">
    <location>
        <begin position="5"/>
        <end position="183"/>
    </location>
</feature>
<evidence type="ECO:0000259" key="14">
    <source>
        <dbReference type="PROSITE" id="PS50052"/>
    </source>
</evidence>
<comment type="catalytic activity">
    <reaction evidence="12 13">
        <text>GMP + ATP = GDP + ADP</text>
        <dbReference type="Rhea" id="RHEA:20780"/>
        <dbReference type="ChEBI" id="CHEBI:30616"/>
        <dbReference type="ChEBI" id="CHEBI:58115"/>
        <dbReference type="ChEBI" id="CHEBI:58189"/>
        <dbReference type="ChEBI" id="CHEBI:456216"/>
        <dbReference type="EC" id="2.7.4.8"/>
    </reaction>
</comment>
<evidence type="ECO:0000256" key="4">
    <source>
        <dbReference type="ARBA" id="ARBA00012961"/>
    </source>
</evidence>
<dbReference type="NCBIfam" id="TIGR03263">
    <property type="entry name" value="guanyl_kin"/>
    <property type="match status" value="1"/>
</dbReference>
<dbReference type="InterPro" id="IPR020590">
    <property type="entry name" value="Guanylate_kinase_CS"/>
</dbReference>
<evidence type="ECO:0000256" key="12">
    <source>
        <dbReference type="ARBA" id="ARBA00048594"/>
    </source>
</evidence>
<dbReference type="GO" id="GO:0005829">
    <property type="term" value="C:cytosol"/>
    <property type="evidence" value="ECO:0007669"/>
    <property type="project" value="TreeGrafter"/>
</dbReference>
<keyword evidence="16" id="KW-1185">Reference proteome</keyword>
<accession>A0A941HQR5</accession>
<organism evidence="15 16">
    <name type="scientific">Proteiniclasticum sediminis</name>
    <dbReference type="NCBI Taxonomy" id="2804028"/>
    <lineage>
        <taxon>Bacteria</taxon>
        <taxon>Bacillati</taxon>
        <taxon>Bacillota</taxon>
        <taxon>Clostridia</taxon>
        <taxon>Eubacteriales</taxon>
        <taxon>Clostridiaceae</taxon>
        <taxon>Proteiniclasticum</taxon>
    </lineage>
</organism>
<evidence type="ECO:0000256" key="10">
    <source>
        <dbReference type="ARBA" id="ARBA00022840"/>
    </source>
</evidence>
<dbReference type="HAMAP" id="MF_00328">
    <property type="entry name" value="Guanylate_kinase"/>
    <property type="match status" value="1"/>
</dbReference>
<dbReference type="PANTHER" id="PTHR23117">
    <property type="entry name" value="GUANYLATE KINASE-RELATED"/>
    <property type="match status" value="1"/>
</dbReference>
<evidence type="ECO:0000256" key="2">
    <source>
        <dbReference type="ARBA" id="ARBA00004496"/>
    </source>
</evidence>
<comment type="similarity">
    <text evidence="3 13">Belongs to the guanylate kinase family.</text>
</comment>
<evidence type="ECO:0000256" key="3">
    <source>
        <dbReference type="ARBA" id="ARBA00005790"/>
    </source>
</evidence>
<reference evidence="15" key="1">
    <citation type="submission" date="2021-04" db="EMBL/GenBank/DDBJ databases">
        <title>Proteiniclasticum sedimins sp. nov., an obligate anaerobic bacterium isolated from anaerobic sludge.</title>
        <authorList>
            <person name="Liu J."/>
        </authorList>
    </citation>
    <scope>NUCLEOTIDE SEQUENCE</scope>
    <source>
        <strain evidence="15">BAD-10</strain>
    </source>
</reference>
<dbReference type="InterPro" id="IPR027417">
    <property type="entry name" value="P-loop_NTPase"/>
</dbReference>
<evidence type="ECO:0000256" key="7">
    <source>
        <dbReference type="ARBA" id="ARBA00022679"/>
    </source>
</evidence>
<dbReference type="Proteomes" id="UP000675379">
    <property type="component" value="Unassembled WGS sequence"/>
</dbReference>
<name>A0A941HQR5_9CLOT</name>
<sequence>MMNRGLLLVLSGPSGAGKGTVCEAYKCRHENIWTSVSMTTRAPRKGEVEGESYYFVTVEEFERKIANDEFLEYAQVYGNYYGTPRAQVEEKIAQGRDVILEIDIQGALNVQENTSEGIFIFILPPSMNELKKRIIGRGSETPESLLTRFQSAYNEINYVSKYNYAITNHTVEQAAHDLACIVRAEKCRVTRVSNEILSLKEEDLNELID</sequence>
<proteinExistence type="inferred from homology"/>
<dbReference type="CDD" id="cd00071">
    <property type="entry name" value="GMPK"/>
    <property type="match status" value="1"/>
</dbReference>
<keyword evidence="8 13" id="KW-0547">Nucleotide-binding</keyword>
<keyword evidence="9 13" id="KW-0418">Kinase</keyword>
<dbReference type="FunFam" id="3.30.63.10:FF:000005">
    <property type="entry name" value="Guanylate kinase"/>
    <property type="match status" value="1"/>
</dbReference>
<evidence type="ECO:0000256" key="6">
    <source>
        <dbReference type="ARBA" id="ARBA00022490"/>
    </source>
</evidence>
<dbReference type="SMART" id="SM00072">
    <property type="entry name" value="GuKc"/>
    <property type="match status" value="1"/>
</dbReference>